<dbReference type="InterPro" id="IPR002347">
    <property type="entry name" value="SDR_fam"/>
</dbReference>
<keyword evidence="5" id="KW-1185">Reference proteome</keyword>
<dbReference type="GO" id="GO:0016491">
    <property type="term" value="F:oxidoreductase activity"/>
    <property type="evidence" value="ECO:0007669"/>
    <property type="project" value="UniProtKB-KW"/>
</dbReference>
<comment type="similarity">
    <text evidence="1">Belongs to the short-chain dehydrogenases/reductases (SDR) family.</text>
</comment>
<dbReference type="PANTHER" id="PTHR24320:SF282">
    <property type="entry name" value="WW DOMAIN-CONTAINING OXIDOREDUCTASE"/>
    <property type="match status" value="1"/>
</dbReference>
<dbReference type="PRINTS" id="PR00081">
    <property type="entry name" value="GDHRDH"/>
</dbReference>
<dbReference type="PANTHER" id="PTHR24320">
    <property type="entry name" value="RETINOL DEHYDROGENASE"/>
    <property type="match status" value="1"/>
</dbReference>
<gene>
    <name evidence="4" type="ORF">B0J11DRAFT_532158</name>
</gene>
<dbReference type="InterPro" id="IPR036291">
    <property type="entry name" value="NAD(P)-bd_dom_sf"/>
</dbReference>
<dbReference type="Gene3D" id="3.40.50.720">
    <property type="entry name" value="NAD(P)-binding Rossmann-like Domain"/>
    <property type="match status" value="1"/>
</dbReference>
<evidence type="ECO:0000313" key="4">
    <source>
        <dbReference type="EMBL" id="KAH7122725.1"/>
    </source>
</evidence>
<dbReference type="Pfam" id="PF00106">
    <property type="entry name" value="adh_short"/>
    <property type="match status" value="1"/>
</dbReference>
<proteinExistence type="inferred from homology"/>
<evidence type="ECO:0000256" key="1">
    <source>
        <dbReference type="ARBA" id="ARBA00006484"/>
    </source>
</evidence>
<organism evidence="4 5">
    <name type="scientific">Dendryphion nanum</name>
    <dbReference type="NCBI Taxonomy" id="256645"/>
    <lineage>
        <taxon>Eukaryota</taxon>
        <taxon>Fungi</taxon>
        <taxon>Dikarya</taxon>
        <taxon>Ascomycota</taxon>
        <taxon>Pezizomycotina</taxon>
        <taxon>Dothideomycetes</taxon>
        <taxon>Pleosporomycetidae</taxon>
        <taxon>Pleosporales</taxon>
        <taxon>Torulaceae</taxon>
        <taxon>Dendryphion</taxon>
    </lineage>
</organism>
<dbReference type="SUPFAM" id="SSF51735">
    <property type="entry name" value="NAD(P)-binding Rossmann-fold domains"/>
    <property type="match status" value="1"/>
</dbReference>
<keyword evidence="2" id="KW-0521">NADP</keyword>
<evidence type="ECO:0000313" key="5">
    <source>
        <dbReference type="Proteomes" id="UP000700596"/>
    </source>
</evidence>
<reference evidence="4" key="1">
    <citation type="journal article" date="2021" name="Nat. Commun.">
        <title>Genetic determinants of endophytism in the Arabidopsis root mycobiome.</title>
        <authorList>
            <person name="Mesny F."/>
            <person name="Miyauchi S."/>
            <person name="Thiergart T."/>
            <person name="Pickel B."/>
            <person name="Atanasova L."/>
            <person name="Karlsson M."/>
            <person name="Huettel B."/>
            <person name="Barry K.W."/>
            <person name="Haridas S."/>
            <person name="Chen C."/>
            <person name="Bauer D."/>
            <person name="Andreopoulos W."/>
            <person name="Pangilinan J."/>
            <person name="LaButti K."/>
            <person name="Riley R."/>
            <person name="Lipzen A."/>
            <person name="Clum A."/>
            <person name="Drula E."/>
            <person name="Henrissat B."/>
            <person name="Kohler A."/>
            <person name="Grigoriev I.V."/>
            <person name="Martin F.M."/>
            <person name="Hacquard S."/>
        </authorList>
    </citation>
    <scope>NUCLEOTIDE SEQUENCE</scope>
    <source>
        <strain evidence="4">MPI-CAGE-CH-0243</strain>
    </source>
</reference>
<dbReference type="EMBL" id="JAGMWT010000009">
    <property type="protein sequence ID" value="KAH7122725.1"/>
    <property type="molecule type" value="Genomic_DNA"/>
</dbReference>
<evidence type="ECO:0000256" key="3">
    <source>
        <dbReference type="ARBA" id="ARBA00023002"/>
    </source>
</evidence>
<protein>
    <recommendedName>
        <fullName evidence="6">Short-chain dehydrogenase/reductase</fullName>
    </recommendedName>
</protein>
<sequence>MKGVQFHPGKDIRSLEGKIILVTGGNSGLGKQSIIELAKHSPAEIWLGARSTKKAQEAIDDITRQVPSAPPIKILEMDLSSFESIRKAVKTFQQQSQRLDILLLNAGIMMVPHDTTKDGYEIQFGTNHMGHALLTKLLLSTLLETAEKPKSDVRVVVLSSIAHGYAPKSQGINFDTLKTKGEKLNTTALYGQSKLANILFAQELARRYPQLNVPSIHPGVVSTNITNTVKENSFGMRILATILSGVLSVDVGKGALNQLWASVGTNVVSGEYYEPVGLAGRGSKWTRDSKLAEKLWAWTEKELENETQ</sequence>
<evidence type="ECO:0008006" key="6">
    <source>
        <dbReference type="Google" id="ProtNLM"/>
    </source>
</evidence>
<dbReference type="AlphaFoldDB" id="A0A9P9DNG4"/>
<comment type="caution">
    <text evidence="4">The sequence shown here is derived from an EMBL/GenBank/DDBJ whole genome shotgun (WGS) entry which is preliminary data.</text>
</comment>
<accession>A0A9P9DNG4</accession>
<evidence type="ECO:0000256" key="2">
    <source>
        <dbReference type="ARBA" id="ARBA00022857"/>
    </source>
</evidence>
<keyword evidence="3" id="KW-0560">Oxidoreductase</keyword>
<dbReference type="Proteomes" id="UP000700596">
    <property type="component" value="Unassembled WGS sequence"/>
</dbReference>
<name>A0A9P9DNG4_9PLEO</name>
<dbReference type="OrthoDB" id="191139at2759"/>